<sequence length="208" mass="22598">MRPPQCRPRPNLAPEKPGVDVWVTMLTALGRATTRASAMGRRASYTGHGVARRRGRSVVRQPVSVICHRCIDRQQTILGSSSSMNPGQGVRALFVCISAALLCTHAVASTRENRCGWLQNPTPANWWLDDKDGSWTLSVMGERPVPGFDDLPDMTSGDWVVTNAGGHGYGCACIDMDVDKGTGKAVRLYSAKVLPLKRCKTDRSLPPP</sequence>
<dbReference type="RefSeq" id="WP_102611253.1">
    <property type="nucleotide sequence ID" value="NZ_PNYB01000016.1"/>
</dbReference>
<comment type="caution">
    <text evidence="1">The sequence shown here is derived from an EMBL/GenBank/DDBJ whole genome shotgun (WGS) entry which is preliminary data.</text>
</comment>
<evidence type="ECO:0008006" key="3">
    <source>
        <dbReference type="Google" id="ProtNLM"/>
    </source>
</evidence>
<proteinExistence type="predicted"/>
<gene>
    <name evidence="1" type="ORF">C0Z19_18310</name>
</gene>
<protein>
    <recommendedName>
        <fullName evidence="3">DUF4087 domain-containing protein</fullName>
    </recommendedName>
</protein>
<dbReference type="InterPro" id="IPR025145">
    <property type="entry name" value="DUF4087"/>
</dbReference>
<accession>A0A2N7VW63</accession>
<keyword evidence="2" id="KW-1185">Reference proteome</keyword>
<dbReference type="Pfam" id="PF13316">
    <property type="entry name" value="DUF4087"/>
    <property type="match status" value="1"/>
</dbReference>
<reference evidence="1 2" key="1">
    <citation type="submission" date="2018-01" db="EMBL/GenBank/DDBJ databases">
        <title>Whole genome analyses suggest that Burkholderia sensu lato contains two further novel genera in the rhizoxinica-symbiotica group Mycetohabitans gen. nov., and Trinickia gen. nov.: implications for the evolution of diazotrophy and nodulation in the Burkholderiaceae.</title>
        <authorList>
            <person name="Estrada-de los Santos P."/>
            <person name="Palmer M."/>
            <person name="Chavez-Ramirez B."/>
            <person name="Beukes C."/>
            <person name="Steenkamp E.T."/>
            <person name="Hirsch A.M."/>
            <person name="Manyaka P."/>
            <person name="Maluk M."/>
            <person name="Lafos M."/>
            <person name="Crook M."/>
            <person name="Gross E."/>
            <person name="Simon M.F."/>
            <person name="Bueno dos Reis Junior F."/>
            <person name="Poole P.S."/>
            <person name="Venter S.N."/>
            <person name="James E.K."/>
        </authorList>
    </citation>
    <scope>NUCLEOTIDE SEQUENCE [LARGE SCALE GENOMIC DNA]</scope>
    <source>
        <strain evidence="1 2">GP25-8</strain>
    </source>
</reference>
<name>A0A2N7VW63_9BURK</name>
<dbReference type="AlphaFoldDB" id="A0A2N7VW63"/>
<dbReference type="EMBL" id="PNYB01000016">
    <property type="protein sequence ID" value="PMS21386.1"/>
    <property type="molecule type" value="Genomic_DNA"/>
</dbReference>
<dbReference type="Proteomes" id="UP000235347">
    <property type="component" value="Unassembled WGS sequence"/>
</dbReference>
<evidence type="ECO:0000313" key="1">
    <source>
        <dbReference type="EMBL" id="PMS21386.1"/>
    </source>
</evidence>
<organism evidence="1 2">
    <name type="scientific">Trinickia soli</name>
    <dbReference type="NCBI Taxonomy" id="380675"/>
    <lineage>
        <taxon>Bacteria</taxon>
        <taxon>Pseudomonadati</taxon>
        <taxon>Pseudomonadota</taxon>
        <taxon>Betaproteobacteria</taxon>
        <taxon>Burkholderiales</taxon>
        <taxon>Burkholderiaceae</taxon>
        <taxon>Trinickia</taxon>
    </lineage>
</organism>
<evidence type="ECO:0000313" key="2">
    <source>
        <dbReference type="Proteomes" id="UP000235347"/>
    </source>
</evidence>